<dbReference type="InterPro" id="IPR052945">
    <property type="entry name" value="Mitotic_Regulator"/>
</dbReference>
<gene>
    <name evidence="2" type="ORF">M9Y10_014867</name>
</gene>
<accession>A0ABR2L0Q3</accession>
<dbReference type="Pfam" id="PF00069">
    <property type="entry name" value="Pkinase"/>
    <property type="match status" value="1"/>
</dbReference>
<evidence type="ECO:0000313" key="2">
    <source>
        <dbReference type="EMBL" id="KAK8896940.1"/>
    </source>
</evidence>
<evidence type="ECO:0000313" key="3">
    <source>
        <dbReference type="Proteomes" id="UP001470230"/>
    </source>
</evidence>
<dbReference type="Proteomes" id="UP001470230">
    <property type="component" value="Unassembled WGS sequence"/>
</dbReference>
<comment type="caution">
    <text evidence="2">The sequence shown here is derived from an EMBL/GenBank/DDBJ whole genome shotgun (WGS) entry which is preliminary data.</text>
</comment>
<dbReference type="SMART" id="SM00671">
    <property type="entry name" value="SEL1"/>
    <property type="match status" value="17"/>
</dbReference>
<dbReference type="PANTHER" id="PTHR43628:SF1">
    <property type="entry name" value="CHITIN SYNTHASE REGULATORY FACTOR 2-RELATED"/>
    <property type="match status" value="1"/>
</dbReference>
<dbReference type="Gene3D" id="1.25.40.10">
    <property type="entry name" value="Tetratricopeptide repeat domain"/>
    <property type="match status" value="4"/>
</dbReference>
<protein>
    <recommendedName>
        <fullName evidence="1">Protein kinase domain-containing protein</fullName>
    </recommendedName>
</protein>
<dbReference type="PROSITE" id="PS50011">
    <property type="entry name" value="PROTEIN_KINASE_DOM"/>
    <property type="match status" value="1"/>
</dbReference>
<organism evidence="2 3">
    <name type="scientific">Tritrichomonas musculus</name>
    <dbReference type="NCBI Taxonomy" id="1915356"/>
    <lineage>
        <taxon>Eukaryota</taxon>
        <taxon>Metamonada</taxon>
        <taxon>Parabasalia</taxon>
        <taxon>Tritrichomonadida</taxon>
        <taxon>Tritrichomonadidae</taxon>
        <taxon>Tritrichomonas</taxon>
    </lineage>
</organism>
<name>A0ABR2L0Q3_9EUKA</name>
<evidence type="ECO:0000259" key="1">
    <source>
        <dbReference type="PROSITE" id="PS50011"/>
    </source>
</evidence>
<dbReference type="InterPro" id="IPR006597">
    <property type="entry name" value="Sel1-like"/>
</dbReference>
<dbReference type="PANTHER" id="PTHR43628">
    <property type="entry name" value="ACTIVATOR OF C KINASE PROTEIN 1-RELATED"/>
    <property type="match status" value="1"/>
</dbReference>
<dbReference type="PROSITE" id="PS00108">
    <property type="entry name" value="PROTEIN_KINASE_ST"/>
    <property type="match status" value="1"/>
</dbReference>
<dbReference type="InterPro" id="IPR011009">
    <property type="entry name" value="Kinase-like_dom_sf"/>
</dbReference>
<dbReference type="CDD" id="cd00180">
    <property type="entry name" value="PKc"/>
    <property type="match status" value="1"/>
</dbReference>
<reference evidence="2 3" key="1">
    <citation type="submission" date="2024-04" db="EMBL/GenBank/DDBJ databases">
        <title>Tritrichomonas musculus Genome.</title>
        <authorList>
            <person name="Alves-Ferreira E."/>
            <person name="Grigg M."/>
            <person name="Lorenzi H."/>
            <person name="Galac M."/>
        </authorList>
    </citation>
    <scope>NUCLEOTIDE SEQUENCE [LARGE SCALE GENOMIC DNA]</scope>
    <source>
        <strain evidence="2 3">EAF2021</strain>
    </source>
</reference>
<keyword evidence="3" id="KW-1185">Reference proteome</keyword>
<dbReference type="InterPro" id="IPR000719">
    <property type="entry name" value="Prot_kinase_dom"/>
</dbReference>
<dbReference type="InterPro" id="IPR008271">
    <property type="entry name" value="Ser/Thr_kinase_AS"/>
</dbReference>
<dbReference type="SUPFAM" id="SSF56112">
    <property type="entry name" value="Protein kinase-like (PK-like)"/>
    <property type="match status" value="1"/>
</dbReference>
<dbReference type="EMBL" id="JAPFFF010000002">
    <property type="protein sequence ID" value="KAK8896940.1"/>
    <property type="molecule type" value="Genomic_DNA"/>
</dbReference>
<dbReference type="Pfam" id="PF08238">
    <property type="entry name" value="Sel1"/>
    <property type="match status" value="17"/>
</dbReference>
<dbReference type="Gene3D" id="1.10.510.10">
    <property type="entry name" value="Transferase(Phosphotransferase) domain 1"/>
    <property type="match status" value="1"/>
</dbReference>
<sequence>MIENILKIPQLIKNNKISFSQHEFIKVFENYSFYAITNNISLKEEEERKIIQNIKESQIIIFSQSEGLNEETENKYLILGFEKTLIILDQSTASISFLLKLVSINSEISVCFLNDTKKNLIEKIEIHNQEIEPDEIFQEEIINFKNNCSIISNQTMIKIYSIICPCILGYLIKKSYYKTKRYRIEKFMQDIEDNYTPETISENEYIELRIVGIGSLFFCNLIYHIKKGELYVIKKPKSKNPDNAKLIERETENYSKIMHPFFPKFIGRIKDKDYIVIEFINGQTLEKVEELGLSFDDLTAVIFELLMIIQYFHDRGLIYRDIKPNNIMIDEHKTVVMIDFDRLIDSGKENDNLDQTLDLNTDTYIAPEIFNGEVTKYSFKSDIYSLGKFVEYLINGTERNNDPKNVKYQAEYSIIKQIFIKCIDKKAENRPSISDLLVDFIIIFQQKIFIEGLFADYRIHFNYLNIFNNTNQPKIQNTIGNINYEFQYIMQFINKVFHFLSFDENKIDRKAQSDLGLIYQKSQYLMQNINKAIQYLSFIANQNDPKAHSDLGLIHNEGQYVTQDIEKSIHFLSFAANQNDPIAQLQLGVIYYEGQYVTQDINKAIHYYSLAANQNFPDAQFYLGLIYYEGEYVTQNIDKAIHYLSLAANQNIPQAQFNLGLIYCEGKYVAQNIDKAIHYLSLAANQNIPQAQFNLGDIYYEGQYVTQNIDKAIHYYSLAANQNFPDAQFYLGLIYYEGQYVAQNIDKAIHYYSLAANQNHPEAQFNLGLIYCEGQYVTQNIDKAIHYYSLAANQNIPQAQFNLGDIYYEGQYVTQNIDKAIHYYSLAANQNIPDAQFYLGDIYYEGQYVTQNIDKAIHYYSLAANQNFPDAQFYLGLIYYEGEYVTQNIDKAIHYLSLAANQNIPQAQFNLGLIYCEGKYVAQNIDKAIHYLSLAANQNYPDAQFNLGLIYYGGKYITRNINKAIHYLSLAVNQNYPDAQFKLGLIYYEGKYVAQNNDKAIHYLSLAANQNSRSAQLFFGLYYYFYCVKSVQNIKKGKYYIMLASKNGERLANFIHGFLLHEGKNVKRDIEEAIHYYKEASSFNIHYAKNNLGIIFKHGFSDKIKKSLGHAIVYFEEAIRQKKDYLSMYNLAHLYMYDDTIKDINKSIELLIKSSNQFPHSLTLLCILLVKLFGFSIDIIKEKIDELTEEKNISNRIIEQIWDLKLYDKLTFDTMYESYRNKDFLYSSTSTTIESSDLLKPKEKDIISKYPNAKDISSLFYEGFGIDL</sequence>
<dbReference type="SMART" id="SM00220">
    <property type="entry name" value="S_TKc"/>
    <property type="match status" value="1"/>
</dbReference>
<dbReference type="InterPro" id="IPR011990">
    <property type="entry name" value="TPR-like_helical_dom_sf"/>
</dbReference>
<feature type="domain" description="Protein kinase" evidence="1">
    <location>
        <begin position="205"/>
        <end position="450"/>
    </location>
</feature>
<proteinExistence type="predicted"/>
<dbReference type="SUPFAM" id="SSF81901">
    <property type="entry name" value="HCP-like"/>
    <property type="match status" value="4"/>
</dbReference>